<dbReference type="EMBL" id="JAGGLM010000015">
    <property type="protein sequence ID" value="MBP2033454.1"/>
    <property type="molecule type" value="Genomic_DNA"/>
</dbReference>
<gene>
    <name evidence="4" type="ORF">J2Z42_002157</name>
</gene>
<reference evidence="4 5" key="1">
    <citation type="submission" date="2021-03" db="EMBL/GenBank/DDBJ databases">
        <title>Genomic Encyclopedia of Type Strains, Phase IV (KMG-IV): sequencing the most valuable type-strain genomes for metagenomic binning, comparative biology and taxonomic classification.</title>
        <authorList>
            <person name="Goeker M."/>
        </authorList>
    </citation>
    <scope>NUCLEOTIDE SEQUENCE [LARGE SCALE GENOMIC DNA]</scope>
    <source>
        <strain evidence="4 5">DSM 28783</strain>
    </source>
</reference>
<keyword evidence="1" id="KW-0560">Oxidoreductase</keyword>
<accession>A0ABS4KTS6</accession>
<evidence type="ECO:0000313" key="5">
    <source>
        <dbReference type="Proteomes" id="UP001519307"/>
    </source>
</evidence>
<keyword evidence="5" id="KW-1185">Reference proteome</keyword>
<organism evidence="4 5">
    <name type="scientific">Clostridium algifaecis</name>
    <dbReference type="NCBI Taxonomy" id="1472040"/>
    <lineage>
        <taxon>Bacteria</taxon>
        <taxon>Bacillati</taxon>
        <taxon>Bacillota</taxon>
        <taxon>Clostridia</taxon>
        <taxon>Eubacteriales</taxon>
        <taxon>Clostridiaceae</taxon>
        <taxon>Clostridium</taxon>
    </lineage>
</organism>
<dbReference type="RefSeq" id="WP_209702613.1">
    <property type="nucleotide sequence ID" value="NZ_JAGGLM010000015.1"/>
</dbReference>
<dbReference type="PROSITE" id="PS00913">
    <property type="entry name" value="ADH_IRON_1"/>
    <property type="match status" value="1"/>
</dbReference>
<name>A0ABS4KTS6_9CLOT</name>
<feature type="domain" description="Fe-containing alcohol dehydrogenase-like C-terminal" evidence="3">
    <location>
        <begin position="188"/>
        <end position="378"/>
    </location>
</feature>
<dbReference type="SUPFAM" id="SSF56796">
    <property type="entry name" value="Dehydroquinate synthase-like"/>
    <property type="match status" value="1"/>
</dbReference>
<evidence type="ECO:0000259" key="3">
    <source>
        <dbReference type="Pfam" id="PF25137"/>
    </source>
</evidence>
<feature type="domain" description="Alcohol dehydrogenase iron-type/glycerol dehydrogenase GldA" evidence="2">
    <location>
        <begin position="9"/>
        <end position="176"/>
    </location>
</feature>
<dbReference type="InterPro" id="IPR034802">
    <property type="entry name" value="NADPH_BDH"/>
</dbReference>
<dbReference type="CDD" id="cd08179">
    <property type="entry name" value="NADPH_BDH"/>
    <property type="match status" value="1"/>
</dbReference>
<dbReference type="InterPro" id="IPR039697">
    <property type="entry name" value="Alcohol_dehydrogenase_Fe"/>
</dbReference>
<evidence type="ECO:0000313" key="4">
    <source>
        <dbReference type="EMBL" id="MBP2033454.1"/>
    </source>
</evidence>
<dbReference type="InterPro" id="IPR001670">
    <property type="entry name" value="ADH_Fe/GldA"/>
</dbReference>
<dbReference type="PROSITE" id="PS00060">
    <property type="entry name" value="ADH_IRON_2"/>
    <property type="match status" value="1"/>
</dbReference>
<dbReference type="InterPro" id="IPR018211">
    <property type="entry name" value="ADH_Fe_CS"/>
</dbReference>
<dbReference type="Gene3D" id="3.40.50.1970">
    <property type="match status" value="1"/>
</dbReference>
<proteinExistence type="predicted"/>
<dbReference type="Proteomes" id="UP001519307">
    <property type="component" value="Unassembled WGS sequence"/>
</dbReference>
<dbReference type="Gene3D" id="1.20.1090.10">
    <property type="entry name" value="Dehydroquinate synthase-like - alpha domain"/>
    <property type="match status" value="1"/>
</dbReference>
<dbReference type="PANTHER" id="PTHR11496:SF83">
    <property type="entry name" value="HYDROXYACID-OXOACID TRANSHYDROGENASE, MITOCHONDRIAL"/>
    <property type="match status" value="1"/>
</dbReference>
<protein>
    <submittedName>
        <fullName evidence="4">Alcohol dehydrogenase class IV</fullName>
    </submittedName>
</protein>
<dbReference type="Pfam" id="PF25137">
    <property type="entry name" value="ADH_Fe_C"/>
    <property type="match status" value="1"/>
</dbReference>
<evidence type="ECO:0000256" key="1">
    <source>
        <dbReference type="ARBA" id="ARBA00023002"/>
    </source>
</evidence>
<dbReference type="InterPro" id="IPR056798">
    <property type="entry name" value="ADH_Fe_C"/>
</dbReference>
<sequence length="384" mass="42011">MAYSMFKVPNLVVSGEGSMEYLSQVEGKKAIIVTGGSSMKKFGFIEKAQKYLNKSGIEVKVIDYVEPNPTVEIIIRGSKDMLEFEPDWIIAIGGGSSLDAAKGMWVFYEYPELEFKSLIQPGSIPTLRNKAKFIAIPSTSGTGSEITGCFVATDTKTHAKYPIVSPEIVPDIAILDSDLPAKMPKNATAYTGMDVLSHALEAYVSNVASMLTDPLAIEAVRLVFKWLPKAYENGQDMEAREAMHNASTIAGWAFGNVSLGIVHSLAHSIGGQFGITHGLANAILLPYVIEYNRKGTNKYHLIEKNLGIDNLSNSIRELNKTLGIPDSFNKLTQNEISEDKFNAVLKEMSQNAFNDVCTPTNPRETSAEELAELYKNAYYGVSAE</sequence>
<evidence type="ECO:0000259" key="2">
    <source>
        <dbReference type="Pfam" id="PF00465"/>
    </source>
</evidence>
<comment type="caution">
    <text evidence="4">The sequence shown here is derived from an EMBL/GenBank/DDBJ whole genome shotgun (WGS) entry which is preliminary data.</text>
</comment>
<dbReference type="Pfam" id="PF00465">
    <property type="entry name" value="Fe-ADH"/>
    <property type="match status" value="1"/>
</dbReference>
<dbReference type="PANTHER" id="PTHR11496">
    <property type="entry name" value="ALCOHOL DEHYDROGENASE"/>
    <property type="match status" value="1"/>
</dbReference>